<dbReference type="EC" id="2.7.13.3" evidence="2"/>
<keyword evidence="4" id="KW-0808">Transferase</keyword>
<dbReference type="InterPro" id="IPR036097">
    <property type="entry name" value="HisK_dim/P_sf"/>
</dbReference>
<gene>
    <name evidence="4" type="ORF">SYV04_39980</name>
</gene>
<dbReference type="GO" id="GO:0016301">
    <property type="term" value="F:kinase activity"/>
    <property type="evidence" value="ECO:0007669"/>
    <property type="project" value="UniProtKB-KW"/>
</dbReference>
<evidence type="ECO:0000313" key="4">
    <source>
        <dbReference type="EMBL" id="MDY7232633.1"/>
    </source>
</evidence>
<comment type="catalytic activity">
    <reaction evidence="1">
        <text>ATP + protein L-histidine = ADP + protein N-phospho-L-histidine.</text>
        <dbReference type="EC" id="2.7.13.3"/>
    </reaction>
</comment>
<evidence type="ECO:0000259" key="3">
    <source>
        <dbReference type="SMART" id="SM00388"/>
    </source>
</evidence>
<dbReference type="SUPFAM" id="SSF47384">
    <property type="entry name" value="Homodimeric domain of signal transducing histidine kinase"/>
    <property type="match status" value="1"/>
</dbReference>
<reference evidence="4 5" key="1">
    <citation type="submission" date="2023-12" db="EMBL/GenBank/DDBJ databases">
        <title>the genome sequence of Hyalangium sp. s54d21.</title>
        <authorList>
            <person name="Zhang X."/>
        </authorList>
    </citation>
    <scope>NUCLEOTIDE SEQUENCE [LARGE SCALE GENOMIC DNA]</scope>
    <source>
        <strain evidence="5">s54d21</strain>
    </source>
</reference>
<organism evidence="4 5">
    <name type="scientific">Hyalangium rubrum</name>
    <dbReference type="NCBI Taxonomy" id="3103134"/>
    <lineage>
        <taxon>Bacteria</taxon>
        <taxon>Pseudomonadati</taxon>
        <taxon>Myxococcota</taxon>
        <taxon>Myxococcia</taxon>
        <taxon>Myxococcales</taxon>
        <taxon>Cystobacterineae</taxon>
        <taxon>Archangiaceae</taxon>
        <taxon>Hyalangium</taxon>
    </lineage>
</organism>
<dbReference type="RefSeq" id="WP_321551348.1">
    <property type="nucleotide sequence ID" value="NZ_JAXIVS010000022.1"/>
</dbReference>
<evidence type="ECO:0000256" key="2">
    <source>
        <dbReference type="ARBA" id="ARBA00012438"/>
    </source>
</evidence>
<evidence type="ECO:0000313" key="5">
    <source>
        <dbReference type="Proteomes" id="UP001291309"/>
    </source>
</evidence>
<dbReference type="InterPro" id="IPR003661">
    <property type="entry name" value="HisK_dim/P_dom"/>
</dbReference>
<dbReference type="EMBL" id="JAXIVS010000022">
    <property type="protein sequence ID" value="MDY7232633.1"/>
    <property type="molecule type" value="Genomic_DNA"/>
</dbReference>
<keyword evidence="5" id="KW-1185">Reference proteome</keyword>
<sequence length="87" mass="9502">MGTITTGGAMHLLEEATTVVDTAERVASELRYPLTALRLSAEGLLRQLQDTQGDPTEIDAAQSLIHSVERMSRMVQTFLEVQASELT</sequence>
<evidence type="ECO:0000256" key="1">
    <source>
        <dbReference type="ARBA" id="ARBA00000085"/>
    </source>
</evidence>
<feature type="domain" description="Signal transduction histidine kinase dimerisation/phosphoacceptor" evidence="3">
    <location>
        <begin position="18"/>
        <end position="87"/>
    </location>
</feature>
<dbReference type="Gene3D" id="1.10.287.130">
    <property type="match status" value="1"/>
</dbReference>
<dbReference type="SMART" id="SM00388">
    <property type="entry name" value="HisKA"/>
    <property type="match status" value="1"/>
</dbReference>
<dbReference type="CDD" id="cd00082">
    <property type="entry name" value="HisKA"/>
    <property type="match status" value="1"/>
</dbReference>
<dbReference type="Pfam" id="PF00512">
    <property type="entry name" value="HisKA"/>
    <property type="match status" value="1"/>
</dbReference>
<keyword evidence="4" id="KW-0418">Kinase</keyword>
<name>A0ABU5HII8_9BACT</name>
<protein>
    <recommendedName>
        <fullName evidence="2">histidine kinase</fullName>
        <ecNumber evidence="2">2.7.13.3</ecNumber>
    </recommendedName>
</protein>
<proteinExistence type="predicted"/>
<accession>A0ABU5HII8</accession>
<dbReference type="Proteomes" id="UP001291309">
    <property type="component" value="Unassembled WGS sequence"/>
</dbReference>
<comment type="caution">
    <text evidence="4">The sequence shown here is derived from an EMBL/GenBank/DDBJ whole genome shotgun (WGS) entry which is preliminary data.</text>
</comment>